<evidence type="ECO:0000256" key="2">
    <source>
        <dbReference type="ARBA" id="ARBA00022473"/>
    </source>
</evidence>
<dbReference type="GO" id="GO:0005634">
    <property type="term" value="C:nucleus"/>
    <property type="evidence" value="ECO:0007669"/>
    <property type="project" value="UniProtKB-SubCell"/>
</dbReference>
<keyword evidence="4" id="KW-0371">Homeobox</keyword>
<evidence type="ECO:0000256" key="3">
    <source>
        <dbReference type="ARBA" id="ARBA00023125"/>
    </source>
</evidence>
<dbReference type="GO" id="GO:0003700">
    <property type="term" value="F:DNA-binding transcription factor activity"/>
    <property type="evidence" value="ECO:0007669"/>
    <property type="project" value="InterPro"/>
</dbReference>
<dbReference type="STRING" id="69004.A0A182QBD0"/>
<evidence type="ECO:0000256" key="6">
    <source>
        <dbReference type="SAM" id="MobiDB-lite"/>
    </source>
</evidence>
<evidence type="ECO:0000313" key="8">
    <source>
        <dbReference type="Proteomes" id="UP000075886"/>
    </source>
</evidence>
<dbReference type="EnsemblMetazoa" id="AFAF006781-RA">
    <property type="protein sequence ID" value="AFAF006781-PA"/>
    <property type="gene ID" value="AFAF006781"/>
</dbReference>
<feature type="compositionally biased region" description="Polar residues" evidence="6">
    <location>
        <begin position="158"/>
        <end position="168"/>
    </location>
</feature>
<keyword evidence="8" id="KW-1185">Reference proteome</keyword>
<accession>A0A182QBD0</accession>
<dbReference type="GO" id="GO:0003677">
    <property type="term" value="F:DNA binding"/>
    <property type="evidence" value="ECO:0007669"/>
    <property type="project" value="UniProtKB-KW"/>
</dbReference>
<dbReference type="Proteomes" id="UP000075886">
    <property type="component" value="Unassembled WGS sequence"/>
</dbReference>
<keyword evidence="5" id="KW-0539">Nucleus</keyword>
<evidence type="ECO:0000256" key="1">
    <source>
        <dbReference type="ARBA" id="ARBA00004123"/>
    </source>
</evidence>
<comment type="subcellular location">
    <subcellularLocation>
        <location evidence="1">Nucleus</location>
    </subcellularLocation>
</comment>
<name>A0A182QBD0_9DIPT</name>
<dbReference type="InterPro" id="IPR001827">
    <property type="entry name" value="Homeobox_Antennapedia_CS"/>
</dbReference>
<organism evidence="7 8">
    <name type="scientific">Anopheles farauti</name>
    <dbReference type="NCBI Taxonomy" id="69004"/>
    <lineage>
        <taxon>Eukaryota</taxon>
        <taxon>Metazoa</taxon>
        <taxon>Ecdysozoa</taxon>
        <taxon>Arthropoda</taxon>
        <taxon>Hexapoda</taxon>
        <taxon>Insecta</taxon>
        <taxon>Pterygota</taxon>
        <taxon>Neoptera</taxon>
        <taxon>Endopterygota</taxon>
        <taxon>Diptera</taxon>
        <taxon>Nematocera</taxon>
        <taxon>Culicoidea</taxon>
        <taxon>Culicidae</taxon>
        <taxon>Anophelinae</taxon>
        <taxon>Anopheles</taxon>
    </lineage>
</organism>
<dbReference type="EMBL" id="AXCN02002215">
    <property type="status" value="NOT_ANNOTATED_CDS"/>
    <property type="molecule type" value="Genomic_DNA"/>
</dbReference>
<proteinExistence type="predicted"/>
<dbReference type="EMBL" id="AXCN02002216">
    <property type="status" value="NOT_ANNOTATED_CDS"/>
    <property type="molecule type" value="Genomic_DNA"/>
</dbReference>
<evidence type="ECO:0000313" key="7">
    <source>
        <dbReference type="EnsemblMetazoa" id="AFAF006781-PA"/>
    </source>
</evidence>
<evidence type="ECO:0000256" key="5">
    <source>
        <dbReference type="ARBA" id="ARBA00023242"/>
    </source>
</evidence>
<keyword evidence="3" id="KW-0238">DNA-binding</keyword>
<sequence>MGAQIKSESPAIGSLQSGAAVVAGSEVDINSPQQVSLTAAQQQPTIVSGGGQLVSRKQVICDKPPRTAAQLTVEGLGQPVPTIQQQQQPHPDTSYWMQNESGFINSQPSMAEFLTHIDSESPKLISQGYPIGPSDSMESVPEYPWMKEKKTARKATAQAMTPNSTVELSTPTGVGGGGSSSGGTNAVSADSSVASTGSLDDDEEIHAKVKKKSDKLDFNPTLNLKSFSNKSAVQETVPKLQHQQQPITEAPFHQQNQPYYNSCDTGLNNVGQYGPGGQQYYPNDYDPQHEFGAAGGGYYEPTKSGQSHYYDGMSSYHHGAIPGNNNMEYQASAAYAGIGSTWLVHTTNNTAINSSSIINHNNNILTIRFSNKIANNSKFFITNSNNHYRAMLPESA</sequence>
<keyword evidence="2" id="KW-0217">Developmental protein</keyword>
<dbReference type="AlphaFoldDB" id="A0A182QBD0"/>
<evidence type="ECO:0000256" key="4">
    <source>
        <dbReference type="ARBA" id="ARBA00023155"/>
    </source>
</evidence>
<reference evidence="7" key="2">
    <citation type="submission" date="2020-05" db="UniProtKB">
        <authorList>
            <consortium name="EnsemblMetazoa"/>
        </authorList>
    </citation>
    <scope>IDENTIFICATION</scope>
    <source>
        <strain evidence="7">FAR1</strain>
    </source>
</reference>
<feature type="region of interest" description="Disordered" evidence="6">
    <location>
        <begin position="152"/>
        <end position="202"/>
    </location>
</feature>
<reference evidence="8" key="1">
    <citation type="submission" date="2014-01" db="EMBL/GenBank/DDBJ databases">
        <title>The Genome Sequence of Anopheles farauti FAR1 (V2).</title>
        <authorList>
            <consortium name="The Broad Institute Genomics Platform"/>
            <person name="Neafsey D.E."/>
            <person name="Besansky N."/>
            <person name="Howell P."/>
            <person name="Walton C."/>
            <person name="Young S.K."/>
            <person name="Zeng Q."/>
            <person name="Gargeya S."/>
            <person name="Fitzgerald M."/>
            <person name="Haas B."/>
            <person name="Abouelleil A."/>
            <person name="Allen A.W."/>
            <person name="Alvarado L."/>
            <person name="Arachchi H.M."/>
            <person name="Berlin A.M."/>
            <person name="Chapman S.B."/>
            <person name="Gainer-Dewar J."/>
            <person name="Goldberg J."/>
            <person name="Griggs A."/>
            <person name="Gujja S."/>
            <person name="Hansen M."/>
            <person name="Howarth C."/>
            <person name="Imamovic A."/>
            <person name="Ireland A."/>
            <person name="Larimer J."/>
            <person name="McCowan C."/>
            <person name="Murphy C."/>
            <person name="Pearson M."/>
            <person name="Poon T.W."/>
            <person name="Priest M."/>
            <person name="Roberts A."/>
            <person name="Saif S."/>
            <person name="Shea T."/>
            <person name="Sisk P."/>
            <person name="Sykes S."/>
            <person name="Wortman J."/>
            <person name="Nusbaum C."/>
            <person name="Birren B."/>
        </authorList>
    </citation>
    <scope>NUCLEOTIDE SEQUENCE [LARGE SCALE GENOMIC DNA]</scope>
    <source>
        <strain evidence="8">FAR1</strain>
    </source>
</reference>
<protein>
    <submittedName>
        <fullName evidence="7">Uncharacterized protein</fullName>
    </submittedName>
</protein>
<dbReference type="VEuPathDB" id="VectorBase:AFAF006781"/>
<dbReference type="PROSITE" id="PS00032">
    <property type="entry name" value="ANTENNAPEDIA"/>
    <property type="match status" value="1"/>
</dbReference>
<feature type="compositionally biased region" description="Polar residues" evidence="6">
    <location>
        <begin position="185"/>
        <end position="198"/>
    </location>
</feature>